<gene>
    <name evidence="3" type="ORF">NEOLI_000308</name>
</gene>
<evidence type="ECO:0000256" key="2">
    <source>
        <dbReference type="RuleBase" id="RU003844"/>
    </source>
</evidence>
<reference evidence="3 4" key="1">
    <citation type="submission" date="2016-04" db="EMBL/GenBank/DDBJ databases">
        <title>Evolutionary innovation and constraint leading to complex multicellularity in the Ascomycota.</title>
        <authorList>
            <person name="Cisse O."/>
            <person name="Nguyen A."/>
            <person name="Hewitt D.A."/>
            <person name="Jedd G."/>
            <person name="Stajich J.E."/>
        </authorList>
    </citation>
    <scope>NUCLEOTIDE SEQUENCE [LARGE SCALE GENOMIC DNA]</scope>
    <source>
        <strain evidence="3 4">DAH-3</strain>
    </source>
</reference>
<dbReference type="OrthoDB" id="14833at2759"/>
<name>A0A1U7LUF7_NEOID</name>
<dbReference type="Gene3D" id="1.10.287.2720">
    <property type="match status" value="1"/>
</dbReference>
<organism evidence="3 4">
    <name type="scientific">Neolecta irregularis (strain DAH-3)</name>
    <dbReference type="NCBI Taxonomy" id="1198029"/>
    <lineage>
        <taxon>Eukaryota</taxon>
        <taxon>Fungi</taxon>
        <taxon>Dikarya</taxon>
        <taxon>Ascomycota</taxon>
        <taxon>Taphrinomycotina</taxon>
        <taxon>Neolectales</taxon>
        <taxon>Neolectaceae</taxon>
        <taxon>Neolecta</taxon>
    </lineage>
</organism>
<dbReference type="GO" id="GO:0008142">
    <property type="term" value="F:oxysterol binding"/>
    <property type="evidence" value="ECO:0007669"/>
    <property type="project" value="TreeGrafter"/>
</dbReference>
<dbReference type="InterPro" id="IPR000648">
    <property type="entry name" value="Oxysterol-bd"/>
</dbReference>
<dbReference type="EMBL" id="LXFE01000211">
    <property type="protein sequence ID" value="OLL26259.1"/>
    <property type="molecule type" value="Genomic_DNA"/>
</dbReference>
<proteinExistence type="inferred from homology"/>
<evidence type="ECO:0000256" key="1">
    <source>
        <dbReference type="ARBA" id="ARBA00008842"/>
    </source>
</evidence>
<protein>
    <submittedName>
        <fullName evidence="3">Protein kes1</fullName>
    </submittedName>
</protein>
<dbReference type="Proteomes" id="UP000186594">
    <property type="component" value="Unassembled WGS sequence"/>
</dbReference>
<accession>A0A1U7LUF7</accession>
<dbReference type="InterPro" id="IPR037239">
    <property type="entry name" value="OSBP_sf"/>
</dbReference>
<dbReference type="PANTHER" id="PTHR10972:SF184">
    <property type="entry name" value="OXYSTEROL-BINDING PROTEIN HOMOLOG 4-RELATED"/>
    <property type="match status" value="1"/>
</dbReference>
<dbReference type="GO" id="GO:0120009">
    <property type="term" value="P:intermembrane lipid transfer"/>
    <property type="evidence" value="ECO:0007669"/>
    <property type="project" value="UniProtKB-ARBA"/>
</dbReference>
<dbReference type="AlphaFoldDB" id="A0A1U7LUF7"/>
<dbReference type="Gene3D" id="3.30.70.3490">
    <property type="match status" value="1"/>
</dbReference>
<keyword evidence="4" id="KW-1185">Reference proteome</keyword>
<dbReference type="GO" id="GO:0016020">
    <property type="term" value="C:membrane"/>
    <property type="evidence" value="ECO:0007669"/>
    <property type="project" value="TreeGrafter"/>
</dbReference>
<evidence type="ECO:0000313" key="4">
    <source>
        <dbReference type="Proteomes" id="UP000186594"/>
    </source>
</evidence>
<dbReference type="SUPFAM" id="SSF144000">
    <property type="entry name" value="Oxysterol-binding protein-like"/>
    <property type="match status" value="1"/>
</dbReference>
<sequence length="396" mass="44234">MEDSGKTEARSSWTVCVPICYSIILTGSKGFLKTLSTFTGDLSQLTAPSFILSGTSLLEYSAYWAEHPNLFAQAAKESDEERRALAVLKWFLATLKGQFAARNETSGRMFSEKKPLNPVLGEIFHGSWAAHGDVGETVLLAEQVSHHPPIAAYKIQNKKAGVIYRGFNGQKSGFTGRTISVKQVGHGIYHLDQQKEDYLITFPNLRLEGLLFMAPYVELSGSSYIVSSTGYVATIDYSGRGWLSGIKNSFTATLSKESGGLKGATLHTISGVWTGSSKIRNEMTKKETPFWDSSTNAPRHLNVEPLLKQERYNSRLLWEKVAKALAAGDFDLAGKEKSEIENWQRNLRKEERGRNEPWVQRYFEWVELEPISSKLSKFLPAKNSEESSFSNAWIPK</sequence>
<evidence type="ECO:0000313" key="3">
    <source>
        <dbReference type="EMBL" id="OLL26259.1"/>
    </source>
</evidence>
<dbReference type="STRING" id="1198029.A0A1U7LUF7"/>
<dbReference type="InterPro" id="IPR018494">
    <property type="entry name" value="Oxysterol-bd_CS"/>
</dbReference>
<dbReference type="PANTHER" id="PTHR10972">
    <property type="entry name" value="OXYSTEROL-BINDING PROTEIN-RELATED"/>
    <property type="match status" value="1"/>
</dbReference>
<dbReference type="FunFam" id="2.40.160.120:FF:000010">
    <property type="entry name" value="Oxysterol-binding protein homolog 4"/>
    <property type="match status" value="1"/>
</dbReference>
<dbReference type="PROSITE" id="PS01013">
    <property type="entry name" value="OSBP"/>
    <property type="match status" value="1"/>
</dbReference>
<dbReference type="OMA" id="SSYWTEH"/>
<dbReference type="Pfam" id="PF01237">
    <property type="entry name" value="Oxysterol_BP"/>
    <property type="match status" value="1"/>
</dbReference>
<comment type="similarity">
    <text evidence="1 2">Belongs to the OSBP family.</text>
</comment>
<dbReference type="Gene3D" id="2.40.160.120">
    <property type="match status" value="1"/>
</dbReference>
<dbReference type="GO" id="GO:0005829">
    <property type="term" value="C:cytosol"/>
    <property type="evidence" value="ECO:0007669"/>
    <property type="project" value="TreeGrafter"/>
</dbReference>
<comment type="caution">
    <text evidence="3">The sequence shown here is derived from an EMBL/GenBank/DDBJ whole genome shotgun (WGS) entry which is preliminary data.</text>
</comment>